<evidence type="ECO:0000259" key="1">
    <source>
        <dbReference type="Pfam" id="PF00248"/>
    </source>
</evidence>
<dbReference type="EMBL" id="CP042433">
    <property type="protein sequence ID" value="QEC55238.1"/>
    <property type="molecule type" value="Genomic_DNA"/>
</dbReference>
<gene>
    <name evidence="2" type="ORF">FSB75_04730</name>
</gene>
<dbReference type="PANTHER" id="PTHR43312">
    <property type="entry name" value="D-THREO-ALDOSE 1-DEHYDROGENASE"/>
    <property type="match status" value="1"/>
</dbReference>
<organism evidence="2 3">
    <name type="scientific">Flavisolibacter ginsenosidimutans</name>
    <dbReference type="NCBI Taxonomy" id="661481"/>
    <lineage>
        <taxon>Bacteria</taxon>
        <taxon>Pseudomonadati</taxon>
        <taxon>Bacteroidota</taxon>
        <taxon>Chitinophagia</taxon>
        <taxon>Chitinophagales</taxon>
        <taxon>Chitinophagaceae</taxon>
        <taxon>Flavisolibacter</taxon>
    </lineage>
</organism>
<accession>A0A5B8UFF9</accession>
<name>A0A5B8UFF9_9BACT</name>
<dbReference type="Proteomes" id="UP000321204">
    <property type="component" value="Chromosome"/>
</dbReference>
<dbReference type="SUPFAM" id="SSF51430">
    <property type="entry name" value="NAD(P)-linked oxidoreductase"/>
    <property type="match status" value="1"/>
</dbReference>
<dbReference type="PANTHER" id="PTHR43312:SF1">
    <property type="entry name" value="NADP-DEPENDENT OXIDOREDUCTASE DOMAIN-CONTAINING PROTEIN"/>
    <property type="match status" value="1"/>
</dbReference>
<dbReference type="Pfam" id="PF00248">
    <property type="entry name" value="Aldo_ket_red"/>
    <property type="match status" value="1"/>
</dbReference>
<dbReference type="CDD" id="cd19086">
    <property type="entry name" value="AKR_AKR11C1"/>
    <property type="match status" value="1"/>
</dbReference>
<dbReference type="KEGG" id="fgg:FSB75_04730"/>
<dbReference type="OrthoDB" id="9773828at2"/>
<dbReference type="Gene3D" id="3.20.20.100">
    <property type="entry name" value="NADP-dependent oxidoreductase domain"/>
    <property type="match status" value="1"/>
</dbReference>
<keyword evidence="3" id="KW-1185">Reference proteome</keyword>
<sequence>MQYRSFGKYKVSEIGLGTWQLGSADWGKIDDEKAFAILQAFVDAGGNFVDTADVYGMGISEKVIGRFLKATDKEIFIATKLGRRHDGNNGWPQNFGYDAMRQQVESSLRNLDASKLFLEQLHCIPTEEMRKGDVFNHLRKLKEESLIENFGASVETSEEALICLEQEGLASLQIIFNLFRQHVADEVFAKAAEKNVAIIVRVPLASGLLTGKFTEQTTFAASDHRNYNANGEAFNTGETFSGVEFKEGVKLSKEIASLLPDERTAQWALRWILDHPEVTTVIPGASSVAQVKSNVAASSLEPLSNETHKKLRNLYDEKIKAVIRGHY</sequence>
<feature type="domain" description="NADP-dependent oxidoreductase" evidence="1">
    <location>
        <begin position="13"/>
        <end position="315"/>
    </location>
</feature>
<protein>
    <submittedName>
        <fullName evidence="2">Aldo/keto reductase</fullName>
    </submittedName>
</protein>
<dbReference type="InterPro" id="IPR023210">
    <property type="entry name" value="NADP_OxRdtase_dom"/>
</dbReference>
<evidence type="ECO:0000313" key="2">
    <source>
        <dbReference type="EMBL" id="QEC55238.1"/>
    </source>
</evidence>
<dbReference type="AlphaFoldDB" id="A0A5B8UFF9"/>
<dbReference type="InterPro" id="IPR053135">
    <property type="entry name" value="AKR2_Oxidoreductase"/>
</dbReference>
<dbReference type="RefSeq" id="WP_146783539.1">
    <property type="nucleotide sequence ID" value="NZ_BAABIO010000006.1"/>
</dbReference>
<evidence type="ECO:0000313" key="3">
    <source>
        <dbReference type="Proteomes" id="UP000321204"/>
    </source>
</evidence>
<proteinExistence type="predicted"/>
<reference evidence="2 3" key="1">
    <citation type="journal article" date="2015" name="Int. J. Syst. Evol. Microbiol.">
        <title>Flavisolibacter ginsenosidimutans sp. nov., with ginsenoside-converting activity isolated from soil used for cultivating ginseng.</title>
        <authorList>
            <person name="Zhao Y."/>
            <person name="Liu Q."/>
            <person name="Kang M.S."/>
            <person name="Jin F."/>
            <person name="Yu H."/>
            <person name="Im W.T."/>
        </authorList>
    </citation>
    <scope>NUCLEOTIDE SEQUENCE [LARGE SCALE GENOMIC DNA]</scope>
    <source>
        <strain evidence="2 3">Gsoil 636</strain>
    </source>
</reference>
<dbReference type="InterPro" id="IPR036812">
    <property type="entry name" value="NAD(P)_OxRdtase_dom_sf"/>
</dbReference>